<keyword evidence="1" id="KW-0472">Membrane</keyword>
<dbReference type="Pfam" id="PF01757">
    <property type="entry name" value="Acyl_transf_3"/>
    <property type="match status" value="1"/>
</dbReference>
<feature type="transmembrane region" description="Helical" evidence="1">
    <location>
        <begin position="138"/>
        <end position="160"/>
    </location>
</feature>
<keyword evidence="4" id="KW-1185">Reference proteome</keyword>
<reference evidence="3" key="1">
    <citation type="submission" date="2022-03" db="EMBL/GenBank/DDBJ databases">
        <title>Identification of a novel bacterium isolated from mangrove sediments.</title>
        <authorList>
            <person name="Pan X."/>
        </authorList>
    </citation>
    <scope>NUCLEOTIDE SEQUENCE</scope>
    <source>
        <strain evidence="3">B1949</strain>
    </source>
</reference>
<proteinExistence type="predicted"/>
<evidence type="ECO:0000259" key="2">
    <source>
        <dbReference type="Pfam" id="PF01757"/>
    </source>
</evidence>
<evidence type="ECO:0000313" key="3">
    <source>
        <dbReference type="EMBL" id="MCJ2182023.1"/>
    </source>
</evidence>
<dbReference type="EMBL" id="JALHLF010000010">
    <property type="protein sequence ID" value="MCJ2182023.1"/>
    <property type="molecule type" value="Genomic_DNA"/>
</dbReference>
<feature type="domain" description="Acyltransferase 3" evidence="2">
    <location>
        <begin position="12"/>
        <end position="330"/>
    </location>
</feature>
<feature type="transmembrane region" description="Helical" evidence="1">
    <location>
        <begin position="167"/>
        <end position="183"/>
    </location>
</feature>
<dbReference type="RefSeq" id="WP_244017518.1">
    <property type="nucleotide sequence ID" value="NZ_JALHLF010000010.1"/>
</dbReference>
<evidence type="ECO:0000313" key="4">
    <source>
        <dbReference type="Proteomes" id="UP001162881"/>
    </source>
</evidence>
<accession>A0ABT0BAG9</accession>
<protein>
    <submittedName>
        <fullName evidence="3">Acyltransferase</fullName>
    </submittedName>
</protein>
<feature type="transmembrane region" description="Helical" evidence="1">
    <location>
        <begin position="246"/>
        <end position="264"/>
    </location>
</feature>
<dbReference type="PANTHER" id="PTHR23028:SF131">
    <property type="entry name" value="BLR2367 PROTEIN"/>
    <property type="match status" value="1"/>
</dbReference>
<sequence>MARKRSVTVFQNVQVLRAVAAYMVVCHHLLNNLAHYTAVGLMPEPPAIGARGVEIFFVISGFIMVSTTDAREQSPGRFLAHRIVRIVPIYWLLTLVAACAIAAGFQLFNRGAFSLDTLFTSLLFMPAFQAGGEVTKPIVVVGWTLNYEMMFYTLFALCLFCPRSVRIWLACGGILALWGAQVTGTGGLIGYWGNDIVLSFVLGMLIARGGQSLTLDAFAASGAILFGALALVVLEVRLVPAGVAHPGMISALAAGAIVLGVVSFDRRGKHLPGRWLQGQGDASYSIYLLHPFILQIVGKLWLLLHLTERVGGVSTMVLVMVGLVCLCGTLFHHRIEKPVTERLRGWVDYRRESGTRIEAEGRGLENA</sequence>
<keyword evidence="3" id="KW-0012">Acyltransferase</keyword>
<feature type="transmembrane region" description="Helical" evidence="1">
    <location>
        <begin position="50"/>
        <end position="68"/>
    </location>
</feature>
<feature type="transmembrane region" description="Helical" evidence="1">
    <location>
        <begin position="89"/>
        <end position="108"/>
    </location>
</feature>
<keyword evidence="3" id="KW-0808">Transferase</keyword>
<name>A0ABT0BAG9_9SPHN</name>
<comment type="caution">
    <text evidence="3">The sequence shown here is derived from an EMBL/GenBank/DDBJ whole genome shotgun (WGS) entry which is preliminary data.</text>
</comment>
<dbReference type="PANTHER" id="PTHR23028">
    <property type="entry name" value="ACETYLTRANSFERASE"/>
    <property type="match status" value="1"/>
</dbReference>
<dbReference type="InterPro" id="IPR002656">
    <property type="entry name" value="Acyl_transf_3_dom"/>
</dbReference>
<organism evidence="3 4">
    <name type="scientific">Novosphingobium organovorum</name>
    <dbReference type="NCBI Taxonomy" id="2930092"/>
    <lineage>
        <taxon>Bacteria</taxon>
        <taxon>Pseudomonadati</taxon>
        <taxon>Pseudomonadota</taxon>
        <taxon>Alphaproteobacteria</taxon>
        <taxon>Sphingomonadales</taxon>
        <taxon>Sphingomonadaceae</taxon>
        <taxon>Novosphingobium</taxon>
    </lineage>
</organism>
<gene>
    <name evidence="3" type="ORF">MTR62_04800</name>
</gene>
<feature type="transmembrane region" description="Helical" evidence="1">
    <location>
        <begin position="310"/>
        <end position="332"/>
    </location>
</feature>
<evidence type="ECO:0000256" key="1">
    <source>
        <dbReference type="SAM" id="Phobius"/>
    </source>
</evidence>
<dbReference type="InterPro" id="IPR050879">
    <property type="entry name" value="Acyltransferase_3"/>
</dbReference>
<keyword evidence="1" id="KW-1133">Transmembrane helix</keyword>
<keyword evidence="1" id="KW-0812">Transmembrane</keyword>
<feature type="transmembrane region" description="Helical" evidence="1">
    <location>
        <begin position="12"/>
        <end position="30"/>
    </location>
</feature>
<feature type="transmembrane region" description="Helical" evidence="1">
    <location>
        <begin position="213"/>
        <end position="234"/>
    </location>
</feature>
<dbReference type="Proteomes" id="UP001162881">
    <property type="component" value="Unassembled WGS sequence"/>
</dbReference>
<feature type="transmembrane region" description="Helical" evidence="1">
    <location>
        <begin position="284"/>
        <end position="304"/>
    </location>
</feature>
<dbReference type="GO" id="GO:0016746">
    <property type="term" value="F:acyltransferase activity"/>
    <property type="evidence" value="ECO:0007669"/>
    <property type="project" value="UniProtKB-KW"/>
</dbReference>